<proteinExistence type="predicted"/>
<evidence type="ECO:0000256" key="2">
    <source>
        <dbReference type="ARBA" id="ARBA00022695"/>
    </source>
</evidence>
<keyword evidence="3" id="KW-0540">Nuclease</keyword>
<evidence type="ECO:0000256" key="5">
    <source>
        <dbReference type="ARBA" id="ARBA00022801"/>
    </source>
</evidence>
<keyword evidence="4" id="KW-0255">Endonuclease</keyword>
<evidence type="ECO:0000256" key="7">
    <source>
        <dbReference type="SAM" id="Phobius"/>
    </source>
</evidence>
<dbReference type="GO" id="GO:0003964">
    <property type="term" value="F:RNA-directed DNA polymerase activity"/>
    <property type="evidence" value="ECO:0007669"/>
    <property type="project" value="UniProtKB-KW"/>
</dbReference>
<evidence type="ECO:0000259" key="8">
    <source>
        <dbReference type="Pfam" id="PF17917"/>
    </source>
</evidence>
<reference evidence="11" key="1">
    <citation type="submission" date="2017-02" db="UniProtKB">
        <authorList>
            <consortium name="WormBaseParasite"/>
        </authorList>
    </citation>
    <scope>IDENTIFICATION</scope>
</reference>
<dbReference type="OrthoDB" id="6271476at2759"/>
<gene>
    <name evidence="9" type="ORF">HDID_LOCUS9084</name>
</gene>
<keyword evidence="6" id="KW-0695">RNA-directed DNA polymerase</keyword>
<protein>
    <submittedName>
        <fullName evidence="11">RT_RNaseH domain-containing protein</fullName>
    </submittedName>
</protein>
<name>A0A0R3SUC1_HYMDI</name>
<dbReference type="EMBL" id="UYSG01011205">
    <property type="protein sequence ID" value="VDL61402.1"/>
    <property type="molecule type" value="Genomic_DNA"/>
</dbReference>
<evidence type="ECO:0000256" key="6">
    <source>
        <dbReference type="ARBA" id="ARBA00022918"/>
    </source>
</evidence>
<keyword evidence="1" id="KW-0808">Transferase</keyword>
<dbReference type="PANTHER" id="PTHR37984">
    <property type="entry name" value="PROTEIN CBG26694"/>
    <property type="match status" value="1"/>
</dbReference>
<dbReference type="WBParaSite" id="HDID_0000908601-mRNA-1">
    <property type="protein sequence ID" value="HDID_0000908601-mRNA-1"/>
    <property type="gene ID" value="HDID_0000908601"/>
</dbReference>
<dbReference type="SUPFAM" id="SSF56672">
    <property type="entry name" value="DNA/RNA polymerases"/>
    <property type="match status" value="1"/>
</dbReference>
<dbReference type="GO" id="GO:0004519">
    <property type="term" value="F:endonuclease activity"/>
    <property type="evidence" value="ECO:0007669"/>
    <property type="project" value="UniProtKB-KW"/>
</dbReference>
<evidence type="ECO:0000256" key="4">
    <source>
        <dbReference type="ARBA" id="ARBA00022759"/>
    </source>
</evidence>
<evidence type="ECO:0000313" key="10">
    <source>
        <dbReference type="Proteomes" id="UP000274504"/>
    </source>
</evidence>
<dbReference type="InterPro" id="IPR050951">
    <property type="entry name" value="Retrovirus_Pol_polyprotein"/>
</dbReference>
<dbReference type="InterPro" id="IPR043502">
    <property type="entry name" value="DNA/RNA_pol_sf"/>
</dbReference>
<keyword evidence="7" id="KW-0472">Membrane</keyword>
<dbReference type="GO" id="GO:0016787">
    <property type="term" value="F:hydrolase activity"/>
    <property type="evidence" value="ECO:0007669"/>
    <property type="project" value="UniProtKB-KW"/>
</dbReference>
<keyword evidence="7" id="KW-1133">Transmembrane helix</keyword>
<dbReference type="FunFam" id="3.10.20.370:FF:000001">
    <property type="entry name" value="Retrovirus-related Pol polyprotein from transposon 17.6-like protein"/>
    <property type="match status" value="1"/>
</dbReference>
<accession>A0A0R3SUC1</accession>
<evidence type="ECO:0000313" key="9">
    <source>
        <dbReference type="EMBL" id="VDL61402.1"/>
    </source>
</evidence>
<organism evidence="11">
    <name type="scientific">Hymenolepis diminuta</name>
    <name type="common">Rat tapeworm</name>
    <dbReference type="NCBI Taxonomy" id="6216"/>
    <lineage>
        <taxon>Eukaryota</taxon>
        <taxon>Metazoa</taxon>
        <taxon>Spiralia</taxon>
        <taxon>Lophotrochozoa</taxon>
        <taxon>Platyhelminthes</taxon>
        <taxon>Cestoda</taxon>
        <taxon>Eucestoda</taxon>
        <taxon>Cyclophyllidea</taxon>
        <taxon>Hymenolepididae</taxon>
        <taxon>Hymenolepis</taxon>
    </lineage>
</organism>
<feature type="transmembrane region" description="Helical" evidence="7">
    <location>
        <begin position="15"/>
        <end position="37"/>
    </location>
</feature>
<evidence type="ECO:0000313" key="11">
    <source>
        <dbReference type="WBParaSite" id="HDID_0000908601-mRNA-1"/>
    </source>
</evidence>
<reference evidence="9 10" key="2">
    <citation type="submission" date="2018-11" db="EMBL/GenBank/DDBJ databases">
        <authorList>
            <consortium name="Pathogen Informatics"/>
        </authorList>
    </citation>
    <scope>NUCLEOTIDE SEQUENCE [LARGE SCALE GENOMIC DNA]</scope>
</reference>
<dbReference type="InterPro" id="IPR041373">
    <property type="entry name" value="RT_RNaseH"/>
</dbReference>
<evidence type="ECO:0000256" key="3">
    <source>
        <dbReference type="ARBA" id="ARBA00022722"/>
    </source>
</evidence>
<feature type="domain" description="Reverse transcriptase RNase H-like" evidence="8">
    <location>
        <begin position="13"/>
        <end position="101"/>
    </location>
</feature>
<sequence>MLQSDMLLIHYIPKLPIVIAVNASVYGVGAVVSHIFLNDSEKIVAHASRSLTPAEKDYGSTKKEAITIVYGMKKFHEFPHGHQFTLLTDHQPLLSISRSKKTISIYSANRLWR</sequence>
<keyword evidence="7" id="KW-0812">Transmembrane</keyword>
<keyword evidence="2" id="KW-0548">Nucleotidyltransferase</keyword>
<dbReference type="Pfam" id="PF17917">
    <property type="entry name" value="RT_RNaseH"/>
    <property type="match status" value="1"/>
</dbReference>
<dbReference type="STRING" id="6216.A0A0R3SUC1"/>
<keyword evidence="5" id="KW-0378">Hydrolase</keyword>
<dbReference type="Proteomes" id="UP000274504">
    <property type="component" value="Unassembled WGS sequence"/>
</dbReference>
<dbReference type="PANTHER" id="PTHR37984:SF5">
    <property type="entry name" value="PROTEIN NYNRIN-LIKE"/>
    <property type="match status" value="1"/>
</dbReference>
<dbReference type="AlphaFoldDB" id="A0A0R3SUC1"/>
<evidence type="ECO:0000256" key="1">
    <source>
        <dbReference type="ARBA" id="ARBA00022679"/>
    </source>
</evidence>